<organism evidence="2 3">
    <name type="scientific">Dendryphion nanum</name>
    <dbReference type="NCBI Taxonomy" id="256645"/>
    <lineage>
        <taxon>Eukaryota</taxon>
        <taxon>Fungi</taxon>
        <taxon>Dikarya</taxon>
        <taxon>Ascomycota</taxon>
        <taxon>Pezizomycotina</taxon>
        <taxon>Dothideomycetes</taxon>
        <taxon>Pleosporomycetidae</taxon>
        <taxon>Pleosporales</taxon>
        <taxon>Torulaceae</taxon>
        <taxon>Dendryphion</taxon>
    </lineage>
</organism>
<accession>A0A9P9IDM3</accession>
<evidence type="ECO:0000313" key="3">
    <source>
        <dbReference type="Proteomes" id="UP000700596"/>
    </source>
</evidence>
<comment type="caution">
    <text evidence="2">The sequence shown here is derived from an EMBL/GenBank/DDBJ whole genome shotgun (WGS) entry which is preliminary data.</text>
</comment>
<gene>
    <name evidence="2" type="ORF">B0J11DRAFT_92674</name>
</gene>
<protein>
    <submittedName>
        <fullName evidence="2">Uncharacterized protein</fullName>
    </submittedName>
</protein>
<reference evidence="2" key="1">
    <citation type="journal article" date="2021" name="Nat. Commun.">
        <title>Genetic determinants of endophytism in the Arabidopsis root mycobiome.</title>
        <authorList>
            <person name="Mesny F."/>
            <person name="Miyauchi S."/>
            <person name="Thiergart T."/>
            <person name="Pickel B."/>
            <person name="Atanasova L."/>
            <person name="Karlsson M."/>
            <person name="Huettel B."/>
            <person name="Barry K.W."/>
            <person name="Haridas S."/>
            <person name="Chen C."/>
            <person name="Bauer D."/>
            <person name="Andreopoulos W."/>
            <person name="Pangilinan J."/>
            <person name="LaButti K."/>
            <person name="Riley R."/>
            <person name="Lipzen A."/>
            <person name="Clum A."/>
            <person name="Drula E."/>
            <person name="Henrissat B."/>
            <person name="Kohler A."/>
            <person name="Grigoriev I.V."/>
            <person name="Martin F.M."/>
            <person name="Hacquard S."/>
        </authorList>
    </citation>
    <scope>NUCLEOTIDE SEQUENCE</scope>
    <source>
        <strain evidence="2">MPI-CAGE-CH-0243</strain>
    </source>
</reference>
<sequence length="164" mass="17656">MSRSPSSTLLTPSTLDPRPLLVSSRVFLGILPFLLFFLEPFPAANFHPSPLPPPPRPCNAAGPQAVWLLLSPALLRPLPVSEAAVPFARSLFCARPPPSPPPPPPPSPLLWSVVPFQLPAWHISPASTAAPQHRSEPHRRTLTAQVPAPPSAISHQPQPRAPVR</sequence>
<keyword evidence="3" id="KW-1185">Reference proteome</keyword>
<evidence type="ECO:0000256" key="1">
    <source>
        <dbReference type="SAM" id="MobiDB-lite"/>
    </source>
</evidence>
<name>A0A9P9IDM3_9PLEO</name>
<feature type="region of interest" description="Disordered" evidence="1">
    <location>
        <begin position="126"/>
        <end position="164"/>
    </location>
</feature>
<dbReference type="Proteomes" id="UP000700596">
    <property type="component" value="Unassembled WGS sequence"/>
</dbReference>
<dbReference type="EMBL" id="JAGMWT010000013">
    <property type="protein sequence ID" value="KAH7117798.1"/>
    <property type="molecule type" value="Genomic_DNA"/>
</dbReference>
<dbReference type="AlphaFoldDB" id="A0A9P9IDM3"/>
<proteinExistence type="predicted"/>
<evidence type="ECO:0000313" key="2">
    <source>
        <dbReference type="EMBL" id="KAH7117798.1"/>
    </source>
</evidence>